<dbReference type="EMBL" id="JAIWYP010000056">
    <property type="protein sequence ID" value="KAH3690671.1"/>
    <property type="molecule type" value="Genomic_DNA"/>
</dbReference>
<gene>
    <name evidence="2" type="ORF">DPMN_171812</name>
    <name evidence="1" type="ORF">DPMN_190653</name>
</gene>
<accession>A0A9D4BD11</accession>
<evidence type="ECO:0000313" key="2">
    <source>
        <dbReference type="EMBL" id="KAH3770525.1"/>
    </source>
</evidence>
<dbReference type="AlphaFoldDB" id="A0A9D4BD11"/>
<dbReference type="Proteomes" id="UP000828390">
    <property type="component" value="Unassembled WGS sequence"/>
</dbReference>
<keyword evidence="3" id="KW-1185">Reference proteome</keyword>
<reference evidence="1" key="2">
    <citation type="submission" date="2020-11" db="EMBL/GenBank/DDBJ databases">
        <authorList>
            <person name="McCartney M.A."/>
            <person name="Auch B."/>
            <person name="Kono T."/>
            <person name="Mallez S."/>
            <person name="Becker A."/>
            <person name="Gohl D.M."/>
            <person name="Silverstein K.A.T."/>
            <person name="Koren S."/>
            <person name="Bechman K.B."/>
            <person name="Herman A."/>
            <person name="Abrahante J.E."/>
            <person name="Garbe J."/>
        </authorList>
    </citation>
    <scope>NUCLEOTIDE SEQUENCE</scope>
    <source>
        <strain evidence="1">Duluth1</strain>
        <tissue evidence="1">Whole animal</tissue>
    </source>
</reference>
<sequence>MCDTSVELQDLSNRLYVRARTYVKEVSTEKSNYTVNITTTTIADIIKNGKKFKT</sequence>
<name>A0A9D4BD11_DREPO</name>
<comment type="caution">
    <text evidence="1">The sequence shown here is derived from an EMBL/GenBank/DDBJ whole genome shotgun (WGS) entry which is preliminary data.</text>
</comment>
<reference evidence="1" key="1">
    <citation type="journal article" date="2019" name="bioRxiv">
        <title>The Genome of the Zebra Mussel, Dreissena polymorpha: A Resource for Invasive Species Research.</title>
        <authorList>
            <person name="McCartney M.A."/>
            <person name="Auch B."/>
            <person name="Kono T."/>
            <person name="Mallez S."/>
            <person name="Zhang Y."/>
            <person name="Obille A."/>
            <person name="Becker A."/>
            <person name="Abrahante J.E."/>
            <person name="Garbe J."/>
            <person name="Badalamenti J.P."/>
            <person name="Herman A."/>
            <person name="Mangelson H."/>
            <person name="Liachko I."/>
            <person name="Sullivan S."/>
            <person name="Sone E.D."/>
            <person name="Koren S."/>
            <person name="Silverstein K.A.T."/>
            <person name="Beckman K.B."/>
            <person name="Gohl D.M."/>
        </authorList>
    </citation>
    <scope>NUCLEOTIDE SEQUENCE</scope>
    <source>
        <strain evidence="1">Duluth1</strain>
        <tissue evidence="1">Whole animal</tissue>
    </source>
</reference>
<dbReference type="EMBL" id="JAIWYP010000009">
    <property type="protein sequence ID" value="KAH3770525.1"/>
    <property type="molecule type" value="Genomic_DNA"/>
</dbReference>
<proteinExistence type="predicted"/>
<protein>
    <submittedName>
        <fullName evidence="1">Uncharacterized protein</fullName>
    </submittedName>
</protein>
<evidence type="ECO:0000313" key="3">
    <source>
        <dbReference type="Proteomes" id="UP000828390"/>
    </source>
</evidence>
<organism evidence="1 3">
    <name type="scientific">Dreissena polymorpha</name>
    <name type="common">Zebra mussel</name>
    <name type="synonym">Mytilus polymorpha</name>
    <dbReference type="NCBI Taxonomy" id="45954"/>
    <lineage>
        <taxon>Eukaryota</taxon>
        <taxon>Metazoa</taxon>
        <taxon>Spiralia</taxon>
        <taxon>Lophotrochozoa</taxon>
        <taxon>Mollusca</taxon>
        <taxon>Bivalvia</taxon>
        <taxon>Autobranchia</taxon>
        <taxon>Heteroconchia</taxon>
        <taxon>Euheterodonta</taxon>
        <taxon>Imparidentia</taxon>
        <taxon>Neoheterodontei</taxon>
        <taxon>Myida</taxon>
        <taxon>Dreissenoidea</taxon>
        <taxon>Dreissenidae</taxon>
        <taxon>Dreissena</taxon>
    </lineage>
</organism>
<evidence type="ECO:0000313" key="1">
    <source>
        <dbReference type="EMBL" id="KAH3690671.1"/>
    </source>
</evidence>